<dbReference type="InterPro" id="IPR002586">
    <property type="entry name" value="CobQ/CobB/MinD/ParA_Nub-bd_dom"/>
</dbReference>
<keyword evidence="7" id="KW-0169">Cobalamin biosynthesis</keyword>
<dbReference type="CDD" id="cd03130">
    <property type="entry name" value="GATase1_CobB"/>
    <property type="match status" value="1"/>
</dbReference>
<dbReference type="InterPro" id="IPR029062">
    <property type="entry name" value="Class_I_gatase-like"/>
</dbReference>
<dbReference type="SUPFAM" id="SSF52317">
    <property type="entry name" value="Class I glutamine amidotransferase-like"/>
    <property type="match status" value="1"/>
</dbReference>
<dbReference type="NCBIfam" id="NF002204">
    <property type="entry name" value="PRK01077.1"/>
    <property type="match status" value="1"/>
</dbReference>
<proteinExistence type="inferred from homology"/>
<evidence type="ECO:0000256" key="4">
    <source>
        <dbReference type="ARBA" id="ARBA00022840"/>
    </source>
</evidence>
<comment type="cofactor">
    <cofactor evidence="1 7">
        <name>Mg(2+)</name>
        <dbReference type="ChEBI" id="CHEBI:18420"/>
    </cofactor>
</comment>
<keyword evidence="3 7" id="KW-0547">Nucleotide-binding</keyword>
<keyword evidence="5 7" id="KW-0460">Magnesium</keyword>
<dbReference type="PANTHER" id="PTHR43873">
    <property type="entry name" value="COBYRINATE A,C-DIAMIDE SYNTHASE"/>
    <property type="match status" value="1"/>
</dbReference>
<feature type="site" description="Increases nucleophilicity of active site Cys" evidence="7">
    <location>
        <position position="439"/>
    </location>
</feature>
<name>A0A7C3ISR6_9CREN</name>
<dbReference type="InterPro" id="IPR011698">
    <property type="entry name" value="GATase_3"/>
</dbReference>
<evidence type="ECO:0000256" key="7">
    <source>
        <dbReference type="HAMAP-Rule" id="MF_00027"/>
    </source>
</evidence>
<evidence type="ECO:0000313" key="10">
    <source>
        <dbReference type="EMBL" id="HFK20372.1"/>
    </source>
</evidence>
<protein>
    <recommendedName>
        <fullName evidence="7">Cobyrinate a,c-diamide synthase</fullName>
        <ecNumber evidence="7">6.3.5.11</ecNumber>
    </recommendedName>
    <alternativeName>
        <fullName evidence="7">Cobyrinic acid a,c-diamide synthetase</fullName>
    </alternativeName>
</protein>
<dbReference type="Pfam" id="PF07685">
    <property type="entry name" value="GATase_3"/>
    <property type="match status" value="1"/>
</dbReference>
<dbReference type="UniPathway" id="UPA00148">
    <property type="reaction ID" value="UER00231"/>
</dbReference>
<dbReference type="PROSITE" id="PS51274">
    <property type="entry name" value="GATASE_COBBQ"/>
    <property type="match status" value="1"/>
</dbReference>
<dbReference type="HAMAP" id="MF_00027">
    <property type="entry name" value="CobB_CbiA"/>
    <property type="match status" value="1"/>
</dbReference>
<dbReference type="PANTHER" id="PTHR43873:SF1">
    <property type="entry name" value="COBYRINATE A,C-DIAMIDE SYNTHASE"/>
    <property type="match status" value="1"/>
</dbReference>
<evidence type="ECO:0000256" key="3">
    <source>
        <dbReference type="ARBA" id="ARBA00022741"/>
    </source>
</evidence>
<dbReference type="Pfam" id="PF01656">
    <property type="entry name" value="CbiA"/>
    <property type="match status" value="1"/>
</dbReference>
<evidence type="ECO:0000259" key="9">
    <source>
        <dbReference type="Pfam" id="PF07685"/>
    </source>
</evidence>
<dbReference type="SUPFAM" id="SSF52540">
    <property type="entry name" value="P-loop containing nucleoside triphosphate hydrolases"/>
    <property type="match status" value="1"/>
</dbReference>
<comment type="function">
    <text evidence="7">Catalyzes the ATP-dependent amidation of the two carboxylate groups at positions a and c of cobyrinate, using either L-glutamine or ammonia as the nitrogen source.</text>
</comment>
<evidence type="ECO:0000256" key="1">
    <source>
        <dbReference type="ARBA" id="ARBA00001946"/>
    </source>
</evidence>
<feature type="domain" description="CobB/CobQ-like glutamine amidotransferase" evidence="9">
    <location>
        <begin position="256"/>
        <end position="443"/>
    </location>
</feature>
<organism evidence="10">
    <name type="scientific">Candidatus Methanomethylicus mesodigestus</name>
    <dbReference type="NCBI Taxonomy" id="1867258"/>
    <lineage>
        <taxon>Archaea</taxon>
        <taxon>Thermoproteota</taxon>
        <taxon>Methanosuratincolia</taxon>
        <taxon>Candidatus Methanomethylicales</taxon>
        <taxon>Candidatus Methanomethylicaceae</taxon>
        <taxon>Candidatus Methanomethylicus</taxon>
    </lineage>
</organism>
<comment type="miscellaneous">
    <text evidence="7">The a and c carboxylates of cobyrinate are activated for nucleophilic attack via formation of a phosphorylated intermediate by ATP. CbiA catalyzes first the amidation of the c-carboxylate, and then that of the a-carboxylate.</text>
</comment>
<reference evidence="10" key="1">
    <citation type="journal article" date="2020" name="mSystems">
        <title>Genome- and Community-Level Interaction Insights into Carbon Utilization and Element Cycling Functions of Hydrothermarchaeota in Hydrothermal Sediment.</title>
        <authorList>
            <person name="Zhou Z."/>
            <person name="Liu Y."/>
            <person name="Xu W."/>
            <person name="Pan J."/>
            <person name="Luo Z.H."/>
            <person name="Li M."/>
        </authorList>
    </citation>
    <scope>NUCLEOTIDE SEQUENCE [LARGE SCALE GENOMIC DNA]</scope>
    <source>
        <strain evidence="10">SpSt-468</strain>
    </source>
</reference>
<dbReference type="InterPro" id="IPR004484">
    <property type="entry name" value="CbiA/CobB_synth"/>
</dbReference>
<comment type="pathway">
    <text evidence="7">Cofactor biosynthesis; adenosylcobalamin biosynthesis; cob(II)yrinate a,c-diamide from sirohydrochlorin (anaerobic route): step 10/10.</text>
</comment>
<dbReference type="EMBL" id="DSTX01000005">
    <property type="protein sequence ID" value="HFK20372.1"/>
    <property type="molecule type" value="Genomic_DNA"/>
</dbReference>
<comment type="caution">
    <text evidence="10">The sequence shown here is derived from an EMBL/GenBank/DDBJ whole genome shotgun (WGS) entry which is preliminary data.</text>
</comment>
<keyword evidence="6 7" id="KW-0315">Glutamine amidotransferase</keyword>
<comment type="catalytic activity">
    <reaction evidence="7">
        <text>cob(II)yrinate + 2 L-glutamine + 2 ATP + 2 H2O = cob(II)yrinate a,c diamide + 2 L-glutamate + 2 ADP + 2 phosphate + 2 H(+)</text>
        <dbReference type="Rhea" id="RHEA:26289"/>
        <dbReference type="ChEBI" id="CHEBI:15377"/>
        <dbReference type="ChEBI" id="CHEBI:15378"/>
        <dbReference type="ChEBI" id="CHEBI:29985"/>
        <dbReference type="ChEBI" id="CHEBI:30616"/>
        <dbReference type="ChEBI" id="CHEBI:43474"/>
        <dbReference type="ChEBI" id="CHEBI:58359"/>
        <dbReference type="ChEBI" id="CHEBI:58537"/>
        <dbReference type="ChEBI" id="CHEBI:58894"/>
        <dbReference type="ChEBI" id="CHEBI:456216"/>
        <dbReference type="EC" id="6.3.5.11"/>
    </reaction>
</comment>
<sequence>MIWRASFMEMPRIILSAGSSDSGKTIVTAALLRILSTKGRLIQPFKIGPDYIDPMYHRIAADRPCRNLDSWIMDERTVVSSFVSGSIGSDFAVIEGVRGLYEGESPVGDEGSTAHVAKILKSPVIVVLNCHSLTRSAAAQLMGLKAMDKQVNIAGVILNKVSDGRHEDKLRRAISHYAGIPVLGCLCRSPRLEIKKRHLGLTASHELPEAHEIIRSAAELLEENLELDKIIDIATHAPPIEHALETRTFEGERVRVGVFIDGPFCFYYHENISALREMGAEISVIDSLSDQRLGESLSGVLIGGGYPEVFSKELEENQAMRRSLKERIMDGLPVIGECGGLMYLCRSIEFNGRRRQMVGVFDGDVMMHEKPKALSYVELEAVRSSPIAHQGVNLRGHEFHYSSIENLSGAFSFRLLRGKGIRDFMDGVLCQSAIGMYTHLHYLACPGVPAKFLNECRAYSRR</sequence>
<dbReference type="AlphaFoldDB" id="A0A7C3ISR6"/>
<dbReference type="GO" id="GO:0005524">
    <property type="term" value="F:ATP binding"/>
    <property type="evidence" value="ECO:0007669"/>
    <property type="project" value="UniProtKB-UniRule"/>
</dbReference>
<dbReference type="Gene3D" id="3.40.50.880">
    <property type="match status" value="1"/>
</dbReference>
<comment type="similarity">
    <text evidence="7">Belongs to the CobB/CbiA family.</text>
</comment>
<feature type="domain" description="CobQ/CobB/MinD/ParA nucleotide binding" evidence="8">
    <location>
        <begin position="13"/>
        <end position="198"/>
    </location>
</feature>
<gene>
    <name evidence="10" type="primary">cobB</name>
    <name evidence="7" type="synonym">cbiA</name>
    <name evidence="10" type="ORF">ENS19_03735</name>
</gene>
<keyword evidence="2 7" id="KW-0436">Ligase</keyword>
<dbReference type="GO" id="GO:0042242">
    <property type="term" value="F:cobyrinic acid a,c-diamide synthase activity"/>
    <property type="evidence" value="ECO:0007669"/>
    <property type="project" value="UniProtKB-UniRule"/>
</dbReference>
<dbReference type="Gene3D" id="3.40.50.300">
    <property type="entry name" value="P-loop containing nucleotide triphosphate hydrolases"/>
    <property type="match status" value="1"/>
</dbReference>
<feature type="active site" description="Nucleophile" evidence="7">
    <location>
        <position position="338"/>
    </location>
</feature>
<comment type="domain">
    <text evidence="7">Comprises of two domains. The C-terminal domain contains the binding site for glutamine and catalyzes the hydrolysis of this substrate to glutamate and ammonia. The N-terminal domain is anticipated to bind ATP and cobyrinate and catalyzes the ultimate synthesis of the diamide product. The ammonia produced via the glutaminase domain is probably translocated to the adjacent domain via a molecular tunnel, where it reacts with an activated intermediate.</text>
</comment>
<evidence type="ECO:0000256" key="5">
    <source>
        <dbReference type="ARBA" id="ARBA00022842"/>
    </source>
</evidence>
<evidence type="ECO:0000256" key="6">
    <source>
        <dbReference type="ARBA" id="ARBA00022962"/>
    </source>
</evidence>
<dbReference type="CDD" id="cd05388">
    <property type="entry name" value="CobB_N"/>
    <property type="match status" value="1"/>
</dbReference>
<dbReference type="GO" id="GO:0009236">
    <property type="term" value="P:cobalamin biosynthetic process"/>
    <property type="evidence" value="ECO:0007669"/>
    <property type="project" value="UniProtKB-UniRule"/>
</dbReference>
<evidence type="ECO:0000259" key="8">
    <source>
        <dbReference type="Pfam" id="PF01656"/>
    </source>
</evidence>
<keyword evidence="4 7" id="KW-0067">ATP-binding</keyword>
<dbReference type="EC" id="6.3.5.11" evidence="7"/>
<accession>A0A7C3ISR6</accession>
<dbReference type="InterPro" id="IPR027417">
    <property type="entry name" value="P-loop_NTPase"/>
</dbReference>
<evidence type="ECO:0000256" key="2">
    <source>
        <dbReference type="ARBA" id="ARBA00022598"/>
    </source>
</evidence>
<dbReference type="NCBIfam" id="TIGR00379">
    <property type="entry name" value="cobB"/>
    <property type="match status" value="1"/>
</dbReference>